<evidence type="ECO:0000256" key="3">
    <source>
        <dbReference type="ARBA" id="ARBA00022692"/>
    </source>
</evidence>
<feature type="compositionally biased region" description="Polar residues" evidence="12">
    <location>
        <begin position="257"/>
        <end position="296"/>
    </location>
</feature>
<feature type="compositionally biased region" description="Basic and acidic residues" evidence="12">
    <location>
        <begin position="210"/>
        <end position="224"/>
    </location>
</feature>
<dbReference type="InterPro" id="IPR008839">
    <property type="entry name" value="MDM33_fungi"/>
</dbReference>
<organism evidence="14 15">
    <name type="scientific">Smittium angustum</name>
    <dbReference type="NCBI Taxonomy" id="133377"/>
    <lineage>
        <taxon>Eukaryota</taxon>
        <taxon>Fungi</taxon>
        <taxon>Fungi incertae sedis</taxon>
        <taxon>Zoopagomycota</taxon>
        <taxon>Kickxellomycotina</taxon>
        <taxon>Harpellomycetes</taxon>
        <taxon>Harpellales</taxon>
        <taxon>Legeriomycetaceae</taxon>
        <taxon>Smittium</taxon>
    </lineage>
</organism>
<feature type="region of interest" description="Disordered" evidence="12">
    <location>
        <begin position="1"/>
        <end position="80"/>
    </location>
</feature>
<feature type="transmembrane region" description="Helical" evidence="13">
    <location>
        <begin position="623"/>
        <end position="643"/>
    </location>
</feature>
<keyword evidence="5" id="KW-0809">Transit peptide</keyword>
<evidence type="ECO:0000256" key="11">
    <source>
        <dbReference type="SAM" id="Coils"/>
    </source>
</evidence>
<dbReference type="Pfam" id="PF05546">
    <property type="entry name" value="She9_MDM33"/>
    <property type="match status" value="1"/>
</dbReference>
<evidence type="ECO:0000313" key="15">
    <source>
        <dbReference type="Proteomes" id="UP000245591"/>
    </source>
</evidence>
<reference evidence="14 15" key="1">
    <citation type="journal article" date="2018" name="MBio">
        <title>Comparative Genomics Reveals the Core Gene Toolbox for the Fungus-Insect Symbiosis.</title>
        <authorList>
            <person name="Wang Y."/>
            <person name="Stata M."/>
            <person name="Wang W."/>
            <person name="Stajich J.E."/>
            <person name="White M.M."/>
            <person name="Moncalvo J.M."/>
        </authorList>
    </citation>
    <scope>NUCLEOTIDE SEQUENCE [LARGE SCALE GENOMIC DNA]</scope>
    <source>
        <strain evidence="14 15">AUS-126-30</strain>
    </source>
</reference>
<evidence type="ECO:0000256" key="4">
    <source>
        <dbReference type="ARBA" id="ARBA00022792"/>
    </source>
</evidence>
<keyword evidence="8" id="KW-0496">Mitochondrion</keyword>
<comment type="function">
    <text evidence="10">Required for the maintenance of the structure of the mitochondrial inner membrane. Involved in mitochondrial morphology. Causes growth arrest when highly overexpressed.</text>
</comment>
<evidence type="ECO:0000256" key="8">
    <source>
        <dbReference type="ARBA" id="ARBA00023128"/>
    </source>
</evidence>
<keyword evidence="3 13" id="KW-0812">Transmembrane</keyword>
<dbReference type="GO" id="GO:0007007">
    <property type="term" value="P:inner mitochondrial membrane organization"/>
    <property type="evidence" value="ECO:0007669"/>
    <property type="project" value="TreeGrafter"/>
</dbReference>
<evidence type="ECO:0000256" key="2">
    <source>
        <dbReference type="ARBA" id="ARBA00007472"/>
    </source>
</evidence>
<keyword evidence="6 13" id="KW-1133">Transmembrane helix</keyword>
<keyword evidence="15" id="KW-1185">Reference proteome</keyword>
<proteinExistence type="inferred from homology"/>
<evidence type="ECO:0000256" key="12">
    <source>
        <dbReference type="SAM" id="MobiDB-lite"/>
    </source>
</evidence>
<accession>A0A2U1JE41</accession>
<feature type="region of interest" description="Disordered" evidence="12">
    <location>
        <begin position="210"/>
        <end position="242"/>
    </location>
</feature>
<evidence type="ECO:0000256" key="7">
    <source>
        <dbReference type="ARBA" id="ARBA00023054"/>
    </source>
</evidence>
<evidence type="ECO:0008006" key="16">
    <source>
        <dbReference type="Google" id="ProtNLM"/>
    </source>
</evidence>
<keyword evidence="4" id="KW-0999">Mitochondrion inner membrane</keyword>
<protein>
    <recommendedName>
        <fullName evidence="16">Sensitive to high expression protein 9, mitochondrial</fullName>
    </recommendedName>
</protein>
<name>A0A2U1JE41_SMIAN</name>
<dbReference type="AlphaFoldDB" id="A0A2U1JE41"/>
<sequence length="809" mass="92145">MTEKQNVNWINSFFKKPENKDKKLETGDKTDSSDAETIRTDKTKLEDKESIKDTKSESHFETPKANNNSNHLSDTNSNYPSFQSVFIQNENLPTNLPQKPESSNPLKLKNTVTSVLQKEKKVSIDQENFNENVSPRILDKTKDDSYSSDKNIELGEKDIFSEINSIIKGEEPLKQDTLGKNNDISFINKSKDTKNQELVHNLPNTITKQKEDVNRNENVKDESKTSFIQTDTTNGTSTESGGFISIESILKKEGRTQNDNNPSSLKHTEQQTNDFDSLNDNQNISKTPLENIKQNQILTNDQSGVSLENSNGDNSVSHSASIIDSQTLKEIETMTKNTSHMKLNDQSTYSNHNTRNERTVDDSTQNLKTENSDDFIKQKKSSIIHEDSKVFKNGETNEDTIEHRSNDINNKEVKRSEYNTNEIETQDLNKQKPEMIDVNIEKYEALKNSIANAKKMIQNFSEMGSRKIDGMANWYKNFAKASKSGDLTQRLYSSINFITGYDRVAELKRVVVNKGLEFSQCRKRFAESKDEYEKTTMNRSTSQKEINLLLQRKHLWDESDVVQFTTLYKQEHELLTKEKKLKAEVKSLEAEVDVCYDRLVEAIQTRYHEEQTWSDKIRMLSSYSTWTVLMVNILAILLAQLVFEPRRRQKIIDGVDTKIFNESAILAGTQLDQSQNKLTSTVDNGIKQTDEYKNVGLPISNSQLVLGDKIATEDLPLEEIRRLGAKIDALLEIQVNNELNKLLWTKNLDNSSTNSPKTSGTKPSIKKAISLVPKAKEDYTKQEMLIYSTEAAVLGGCVATLVLWFSGYI</sequence>
<feature type="region of interest" description="Disordered" evidence="12">
    <location>
        <begin position="254"/>
        <end position="296"/>
    </location>
</feature>
<evidence type="ECO:0000256" key="1">
    <source>
        <dbReference type="ARBA" id="ARBA00004273"/>
    </source>
</evidence>
<dbReference type="PANTHER" id="PTHR31961:SF3">
    <property type="entry name" value="SENSITIVE TO HIGH EXPRESSION PROTEIN 9, MITOCHONDRIAL"/>
    <property type="match status" value="1"/>
</dbReference>
<evidence type="ECO:0000256" key="13">
    <source>
        <dbReference type="SAM" id="Phobius"/>
    </source>
</evidence>
<evidence type="ECO:0000256" key="10">
    <source>
        <dbReference type="ARBA" id="ARBA00024807"/>
    </source>
</evidence>
<comment type="subcellular location">
    <subcellularLocation>
        <location evidence="1">Mitochondrion inner membrane</location>
    </subcellularLocation>
</comment>
<feature type="compositionally biased region" description="Polar residues" evidence="12">
    <location>
        <begin position="225"/>
        <end position="240"/>
    </location>
</feature>
<keyword evidence="9 13" id="KW-0472">Membrane</keyword>
<comment type="caution">
    <text evidence="14">The sequence shown here is derived from an EMBL/GenBank/DDBJ whole genome shotgun (WGS) entry which is preliminary data.</text>
</comment>
<feature type="transmembrane region" description="Helical" evidence="13">
    <location>
        <begin position="784"/>
        <end position="805"/>
    </location>
</feature>
<keyword evidence="7 11" id="KW-0175">Coiled coil</keyword>
<feature type="compositionally biased region" description="Polar residues" evidence="12">
    <location>
        <begin position="1"/>
        <end position="11"/>
    </location>
</feature>
<dbReference type="GO" id="GO:0005743">
    <property type="term" value="C:mitochondrial inner membrane"/>
    <property type="evidence" value="ECO:0007669"/>
    <property type="project" value="UniProtKB-SubCell"/>
</dbReference>
<feature type="compositionally biased region" description="Polar residues" evidence="12">
    <location>
        <begin position="343"/>
        <end position="353"/>
    </location>
</feature>
<dbReference type="PANTHER" id="PTHR31961">
    <property type="entry name" value="SENSITIVE TO HIGH EXPRESSION PROTEIN 9, MITOCHONDRIAL"/>
    <property type="match status" value="1"/>
</dbReference>
<evidence type="ECO:0000256" key="5">
    <source>
        <dbReference type="ARBA" id="ARBA00022946"/>
    </source>
</evidence>
<feature type="compositionally biased region" description="Basic and acidic residues" evidence="12">
    <location>
        <begin position="15"/>
        <end position="62"/>
    </location>
</feature>
<feature type="coiled-coil region" evidence="11">
    <location>
        <begin position="571"/>
        <end position="598"/>
    </location>
</feature>
<dbReference type="EMBL" id="MBFU01000020">
    <property type="protein sequence ID" value="PWA03362.1"/>
    <property type="molecule type" value="Genomic_DNA"/>
</dbReference>
<evidence type="ECO:0000256" key="9">
    <source>
        <dbReference type="ARBA" id="ARBA00023136"/>
    </source>
</evidence>
<gene>
    <name evidence="14" type="ORF">BB558_000488</name>
</gene>
<feature type="region of interest" description="Disordered" evidence="12">
    <location>
        <begin position="343"/>
        <end position="365"/>
    </location>
</feature>
<evidence type="ECO:0000313" key="14">
    <source>
        <dbReference type="EMBL" id="PWA03362.1"/>
    </source>
</evidence>
<dbReference type="Proteomes" id="UP000245591">
    <property type="component" value="Unassembled WGS sequence"/>
</dbReference>
<feature type="compositionally biased region" description="Polar residues" evidence="12">
    <location>
        <begin position="64"/>
        <end position="80"/>
    </location>
</feature>
<evidence type="ECO:0000256" key="6">
    <source>
        <dbReference type="ARBA" id="ARBA00022989"/>
    </source>
</evidence>
<comment type="similarity">
    <text evidence="2">Belongs to the SHE9 family.</text>
</comment>